<protein>
    <submittedName>
        <fullName evidence="2">Uncharacterized protein</fullName>
    </submittedName>
</protein>
<gene>
    <name evidence="2" type="ORF">BN946_scf184721.g7</name>
</gene>
<accession>A0A060SP57</accession>
<feature type="region of interest" description="Disordered" evidence="1">
    <location>
        <begin position="1"/>
        <end position="28"/>
    </location>
</feature>
<dbReference type="AlphaFoldDB" id="A0A060SP57"/>
<proteinExistence type="predicted"/>
<dbReference type="Proteomes" id="UP000029665">
    <property type="component" value="Unassembled WGS sequence"/>
</dbReference>
<evidence type="ECO:0000313" key="3">
    <source>
        <dbReference type="Proteomes" id="UP000029665"/>
    </source>
</evidence>
<organism evidence="2 3">
    <name type="scientific">Pycnoporus cinnabarinus</name>
    <name type="common">Cinnabar-red polypore</name>
    <name type="synonym">Trametes cinnabarina</name>
    <dbReference type="NCBI Taxonomy" id="5643"/>
    <lineage>
        <taxon>Eukaryota</taxon>
        <taxon>Fungi</taxon>
        <taxon>Dikarya</taxon>
        <taxon>Basidiomycota</taxon>
        <taxon>Agaricomycotina</taxon>
        <taxon>Agaricomycetes</taxon>
        <taxon>Polyporales</taxon>
        <taxon>Polyporaceae</taxon>
        <taxon>Trametes</taxon>
    </lineage>
</organism>
<feature type="region of interest" description="Disordered" evidence="1">
    <location>
        <begin position="47"/>
        <end position="70"/>
    </location>
</feature>
<evidence type="ECO:0000256" key="1">
    <source>
        <dbReference type="SAM" id="MobiDB-lite"/>
    </source>
</evidence>
<sequence length="70" mass="7960">MPRPRKTPDQVLEEKTEKDKAALEAKAKEDAAIAHVAELEKDLGEGEEMLPRLQQPQKVKFNDRSRSVFS</sequence>
<dbReference type="HOGENOM" id="CLU_2759029_0_0_1"/>
<reference evidence="2" key="1">
    <citation type="submission" date="2014-01" db="EMBL/GenBank/DDBJ databases">
        <title>The genome of the white-rot fungus Pycnoporus cinnabarinus: a basidiomycete model with a versatile arsenal for lignocellulosic biomass breakdown.</title>
        <authorList>
            <person name="Levasseur A."/>
            <person name="Lomascolo A."/>
            <person name="Ruiz-Duenas F.J."/>
            <person name="Uzan E."/>
            <person name="Piumi F."/>
            <person name="Kues U."/>
            <person name="Ram A.F.J."/>
            <person name="Murat C."/>
            <person name="Haon M."/>
            <person name="Benoit I."/>
            <person name="Arfi Y."/>
            <person name="Chevret D."/>
            <person name="Drula E."/>
            <person name="Kwon M.J."/>
            <person name="Gouret P."/>
            <person name="Lesage-Meessen L."/>
            <person name="Lombard V."/>
            <person name="Mariette J."/>
            <person name="Noirot C."/>
            <person name="Park J."/>
            <person name="Patyshakuliyeva A."/>
            <person name="Wieneger R.A.B."/>
            <person name="Wosten H.A.B."/>
            <person name="Martin F."/>
            <person name="Coutinho P.M."/>
            <person name="de Vries R."/>
            <person name="Martinez A.T."/>
            <person name="Klopp C."/>
            <person name="Pontarotti P."/>
            <person name="Henrissat B."/>
            <person name="Record E."/>
        </authorList>
    </citation>
    <scope>NUCLEOTIDE SEQUENCE [LARGE SCALE GENOMIC DNA]</scope>
    <source>
        <strain evidence="2">BRFM137</strain>
    </source>
</reference>
<feature type="compositionally biased region" description="Basic and acidic residues" evidence="1">
    <location>
        <begin position="60"/>
        <end position="70"/>
    </location>
</feature>
<dbReference type="EMBL" id="CCBP010000127">
    <property type="protein sequence ID" value="CDO74228.1"/>
    <property type="molecule type" value="Genomic_DNA"/>
</dbReference>
<evidence type="ECO:0000313" key="2">
    <source>
        <dbReference type="EMBL" id="CDO74228.1"/>
    </source>
</evidence>
<name>A0A060SP57_PYCCI</name>
<keyword evidence="3" id="KW-1185">Reference proteome</keyword>
<comment type="caution">
    <text evidence="2">The sequence shown here is derived from an EMBL/GenBank/DDBJ whole genome shotgun (WGS) entry which is preliminary data.</text>
</comment>